<dbReference type="PANTHER" id="PTHR34071">
    <property type="entry name" value="5-NITROIMIDAZOLE ANTIBIOTICS RESISTANCE PROTEIN, NIMA-FAMILY-RELATED PROTEIN-RELATED"/>
    <property type="match status" value="1"/>
</dbReference>
<gene>
    <name evidence="1" type="ORF">IAC47_03880</name>
</gene>
<dbReference type="Gene3D" id="2.30.110.10">
    <property type="entry name" value="Electron Transport, Fmn-binding Protein, Chain A"/>
    <property type="match status" value="1"/>
</dbReference>
<accession>A0A9D1RH79</accession>
<name>A0A9D1RH79_9BACT</name>
<reference evidence="1" key="2">
    <citation type="submission" date="2021-04" db="EMBL/GenBank/DDBJ databases">
        <authorList>
            <person name="Gilroy R."/>
        </authorList>
    </citation>
    <scope>NUCLEOTIDE SEQUENCE</scope>
    <source>
        <strain evidence="1">Gambia16-930</strain>
    </source>
</reference>
<sequence length="171" mass="19544">MIYDNSKVRRQDRLLDDAEALELLRDGEYGVMSMTDGEGRAYGVPLNYVWDGKDCIYIHCAPSGRKLSCIDRNKEVSFCVVGHTGVVPEKFTTNYESIILECNADTGLNEEERMDALRMFLEKYSPHCLSTGLKYAEKSFHRTQIIRLGIKTFSGKRKKVSNFADNNTKRQ</sequence>
<dbReference type="Proteomes" id="UP000824267">
    <property type="component" value="Unassembled WGS sequence"/>
</dbReference>
<dbReference type="AlphaFoldDB" id="A0A9D1RH79"/>
<evidence type="ECO:0000313" key="1">
    <source>
        <dbReference type="EMBL" id="HIW87395.1"/>
    </source>
</evidence>
<comment type="caution">
    <text evidence="1">The sequence shown here is derived from an EMBL/GenBank/DDBJ whole genome shotgun (WGS) entry which is preliminary data.</text>
</comment>
<dbReference type="PANTHER" id="PTHR34071:SF2">
    <property type="entry name" value="FLAVIN-NUCLEOTIDE-BINDING PROTEIN"/>
    <property type="match status" value="1"/>
</dbReference>
<protein>
    <submittedName>
        <fullName evidence="1">Pyridoxamine 5'-phosphate oxidase family protein</fullName>
    </submittedName>
</protein>
<dbReference type="EMBL" id="DXGG01000128">
    <property type="protein sequence ID" value="HIW87395.1"/>
    <property type="molecule type" value="Genomic_DNA"/>
</dbReference>
<evidence type="ECO:0000313" key="2">
    <source>
        <dbReference type="Proteomes" id="UP000824267"/>
    </source>
</evidence>
<dbReference type="InterPro" id="IPR012349">
    <property type="entry name" value="Split_barrel_FMN-bd"/>
</dbReference>
<dbReference type="InterPro" id="IPR024747">
    <property type="entry name" value="Pyridox_Oxase-rel"/>
</dbReference>
<dbReference type="Pfam" id="PF12900">
    <property type="entry name" value="Pyridox_ox_2"/>
    <property type="match status" value="1"/>
</dbReference>
<organism evidence="1 2">
    <name type="scientific">Candidatus Onthomorpha intestinigallinarum</name>
    <dbReference type="NCBI Taxonomy" id="2840880"/>
    <lineage>
        <taxon>Bacteria</taxon>
        <taxon>Pseudomonadati</taxon>
        <taxon>Bacteroidota</taxon>
        <taxon>Bacteroidia</taxon>
        <taxon>Bacteroidales</taxon>
        <taxon>Candidatus Onthomorpha</taxon>
    </lineage>
</organism>
<reference evidence="1" key="1">
    <citation type="journal article" date="2021" name="PeerJ">
        <title>Extensive microbial diversity within the chicken gut microbiome revealed by metagenomics and culture.</title>
        <authorList>
            <person name="Gilroy R."/>
            <person name="Ravi A."/>
            <person name="Getino M."/>
            <person name="Pursley I."/>
            <person name="Horton D.L."/>
            <person name="Alikhan N.F."/>
            <person name="Baker D."/>
            <person name="Gharbi K."/>
            <person name="Hall N."/>
            <person name="Watson M."/>
            <person name="Adriaenssens E.M."/>
            <person name="Foster-Nyarko E."/>
            <person name="Jarju S."/>
            <person name="Secka A."/>
            <person name="Antonio M."/>
            <person name="Oren A."/>
            <person name="Chaudhuri R.R."/>
            <person name="La Ragione R."/>
            <person name="Hildebrand F."/>
            <person name="Pallen M.J."/>
        </authorList>
    </citation>
    <scope>NUCLEOTIDE SEQUENCE</scope>
    <source>
        <strain evidence="1">Gambia16-930</strain>
    </source>
</reference>
<dbReference type="SUPFAM" id="SSF50475">
    <property type="entry name" value="FMN-binding split barrel"/>
    <property type="match status" value="1"/>
</dbReference>
<proteinExistence type="predicted"/>